<dbReference type="GO" id="GO:0016020">
    <property type="term" value="C:membrane"/>
    <property type="evidence" value="ECO:0007669"/>
    <property type="project" value="UniProtKB-SubCell"/>
</dbReference>
<dbReference type="Proteomes" id="UP000654075">
    <property type="component" value="Unassembled WGS sequence"/>
</dbReference>
<evidence type="ECO:0000256" key="4">
    <source>
        <dbReference type="ARBA" id="ARBA00022989"/>
    </source>
</evidence>
<evidence type="ECO:0000256" key="5">
    <source>
        <dbReference type="ARBA" id="ARBA00023136"/>
    </source>
</evidence>
<dbReference type="PROSITE" id="PS00018">
    <property type="entry name" value="EF_HAND_1"/>
    <property type="match status" value="1"/>
</dbReference>
<comment type="caution">
    <text evidence="8">The sequence shown here is derived from an EMBL/GenBank/DDBJ whole genome shotgun (WGS) entry which is preliminary data.</text>
</comment>
<evidence type="ECO:0000313" key="8">
    <source>
        <dbReference type="EMBL" id="CAE8620225.1"/>
    </source>
</evidence>
<accession>A0A813G5S0</accession>
<dbReference type="PANTHER" id="PTHR10877">
    <property type="entry name" value="POLYCYSTIN FAMILY MEMBER"/>
    <property type="match status" value="1"/>
</dbReference>
<sequence length="295" mass="32131">IMGGGSLSLGGAGSLLRMLRLLRLSRLAKMLKSMPELMILIKGMAAAARSVFFTLALLVIVMYIFAIIFTLLASGTPSGEVYFRTIPDSMYTLLVAGVFLDDLAAVTTDIGQDSLVFPAIFFLFVLVGALTIMNMLIGVLCEVVSGVAAAEKEDMIVNFVKSKMQEVVDKLDTDGDQMISRAEFNQIMSQQEAVRVLHECGVDPEGLVDFADFIFAAEAPAEEDDDDDDEEEKEKELSLEEFLAIVLQFRGSNMATVKDIVDLRKFVNTSFTTFETKVSKHLQLVQAGATVPAGS</sequence>
<feature type="non-terminal residue" evidence="8">
    <location>
        <position position="1"/>
    </location>
</feature>
<proteinExistence type="predicted"/>
<organism evidence="8 9">
    <name type="scientific">Polarella glacialis</name>
    <name type="common">Dinoflagellate</name>
    <dbReference type="NCBI Taxonomy" id="89957"/>
    <lineage>
        <taxon>Eukaryota</taxon>
        <taxon>Sar</taxon>
        <taxon>Alveolata</taxon>
        <taxon>Dinophyceae</taxon>
        <taxon>Suessiales</taxon>
        <taxon>Suessiaceae</taxon>
        <taxon>Polarella</taxon>
    </lineage>
</organism>
<dbReference type="PANTHER" id="PTHR10877:SF194">
    <property type="entry name" value="LOCATION OF VULVA DEFECTIVE 1"/>
    <property type="match status" value="1"/>
</dbReference>
<evidence type="ECO:0000259" key="7">
    <source>
        <dbReference type="PROSITE" id="PS50222"/>
    </source>
</evidence>
<dbReference type="InterPro" id="IPR011992">
    <property type="entry name" value="EF-hand-dom_pair"/>
</dbReference>
<evidence type="ECO:0000256" key="2">
    <source>
        <dbReference type="ARBA" id="ARBA00022692"/>
    </source>
</evidence>
<dbReference type="EMBL" id="CAJNNV010027397">
    <property type="protein sequence ID" value="CAE8620225.1"/>
    <property type="molecule type" value="Genomic_DNA"/>
</dbReference>
<name>A0A813G5S0_POLGL</name>
<dbReference type="InterPro" id="IPR005821">
    <property type="entry name" value="Ion_trans_dom"/>
</dbReference>
<dbReference type="Pfam" id="PF00520">
    <property type="entry name" value="Ion_trans"/>
    <property type="match status" value="1"/>
</dbReference>
<dbReference type="OrthoDB" id="437009at2759"/>
<keyword evidence="3" id="KW-0106">Calcium</keyword>
<keyword evidence="5 6" id="KW-0472">Membrane</keyword>
<protein>
    <recommendedName>
        <fullName evidence="7">EF-hand domain-containing protein</fullName>
    </recommendedName>
</protein>
<dbReference type="PROSITE" id="PS50222">
    <property type="entry name" value="EF_HAND_2"/>
    <property type="match status" value="1"/>
</dbReference>
<dbReference type="InterPro" id="IPR002048">
    <property type="entry name" value="EF_hand_dom"/>
</dbReference>
<reference evidence="8" key="1">
    <citation type="submission" date="2021-02" db="EMBL/GenBank/DDBJ databases">
        <authorList>
            <person name="Dougan E. K."/>
            <person name="Rhodes N."/>
            <person name="Thang M."/>
            <person name="Chan C."/>
        </authorList>
    </citation>
    <scope>NUCLEOTIDE SEQUENCE</scope>
</reference>
<evidence type="ECO:0000256" key="1">
    <source>
        <dbReference type="ARBA" id="ARBA00004141"/>
    </source>
</evidence>
<dbReference type="InterPro" id="IPR051223">
    <property type="entry name" value="Polycystin"/>
</dbReference>
<evidence type="ECO:0000256" key="3">
    <source>
        <dbReference type="ARBA" id="ARBA00022837"/>
    </source>
</evidence>
<feature type="transmembrane region" description="Helical" evidence="6">
    <location>
        <begin position="46"/>
        <end position="69"/>
    </location>
</feature>
<keyword evidence="2 6" id="KW-0812">Transmembrane</keyword>
<dbReference type="Gene3D" id="1.10.287.70">
    <property type="match status" value="1"/>
</dbReference>
<dbReference type="AlphaFoldDB" id="A0A813G5S0"/>
<evidence type="ECO:0000313" key="9">
    <source>
        <dbReference type="Proteomes" id="UP000654075"/>
    </source>
</evidence>
<evidence type="ECO:0000256" key="6">
    <source>
        <dbReference type="SAM" id="Phobius"/>
    </source>
</evidence>
<dbReference type="SUPFAM" id="SSF47473">
    <property type="entry name" value="EF-hand"/>
    <property type="match status" value="1"/>
</dbReference>
<comment type="subcellular location">
    <subcellularLocation>
        <location evidence="1">Membrane</location>
        <topology evidence="1">Multi-pass membrane protein</topology>
    </subcellularLocation>
</comment>
<dbReference type="GO" id="GO:0050982">
    <property type="term" value="P:detection of mechanical stimulus"/>
    <property type="evidence" value="ECO:0007669"/>
    <property type="project" value="TreeGrafter"/>
</dbReference>
<feature type="domain" description="EF-hand" evidence="7">
    <location>
        <begin position="159"/>
        <end position="194"/>
    </location>
</feature>
<dbReference type="GO" id="GO:0005509">
    <property type="term" value="F:calcium ion binding"/>
    <property type="evidence" value="ECO:0007669"/>
    <property type="project" value="InterPro"/>
</dbReference>
<keyword evidence="9" id="KW-1185">Reference proteome</keyword>
<dbReference type="GO" id="GO:0005262">
    <property type="term" value="F:calcium channel activity"/>
    <property type="evidence" value="ECO:0007669"/>
    <property type="project" value="TreeGrafter"/>
</dbReference>
<dbReference type="InterPro" id="IPR018247">
    <property type="entry name" value="EF_Hand_1_Ca_BS"/>
</dbReference>
<keyword evidence="4 6" id="KW-1133">Transmembrane helix</keyword>
<gene>
    <name evidence="8" type="ORF">PGLA1383_LOCUS37790</name>
</gene>
<dbReference type="SUPFAM" id="SSF81324">
    <property type="entry name" value="Voltage-gated potassium channels"/>
    <property type="match status" value="1"/>
</dbReference>
<feature type="transmembrane region" description="Helical" evidence="6">
    <location>
        <begin position="115"/>
        <end position="137"/>
    </location>
</feature>
<dbReference type="Gene3D" id="1.10.238.10">
    <property type="entry name" value="EF-hand"/>
    <property type="match status" value="1"/>
</dbReference>
<feature type="non-terminal residue" evidence="8">
    <location>
        <position position="295"/>
    </location>
</feature>